<comment type="similarity">
    <text evidence="1">Belongs to the protease inhibitor I13 (potato type I serine protease inhibitor) family.</text>
</comment>
<dbReference type="PRINTS" id="PR00292">
    <property type="entry name" value="POTATOINHBTR"/>
</dbReference>
<comment type="caution">
    <text evidence="4">The sequence shown here is derived from an EMBL/GenBank/DDBJ whole genome shotgun (WGS) entry which is preliminary data.</text>
</comment>
<keyword evidence="3" id="KW-0722">Serine protease inhibitor</keyword>
<accession>A0AAV6Y830</accession>
<protein>
    <submittedName>
        <fullName evidence="4">Uncharacterized protein</fullName>
    </submittedName>
</protein>
<keyword evidence="2" id="KW-0646">Protease inhibitor</keyword>
<dbReference type="InterPro" id="IPR000864">
    <property type="entry name" value="Prot_inh_pot1"/>
</dbReference>
<evidence type="ECO:0000256" key="2">
    <source>
        <dbReference type="ARBA" id="ARBA00022690"/>
    </source>
</evidence>
<dbReference type="InterPro" id="IPR036354">
    <property type="entry name" value="Prot_inh_pot1_sf"/>
</dbReference>
<dbReference type="PANTHER" id="PTHR33091">
    <property type="entry name" value="PROTEIN, PUTATIVE, EXPRESSED-RELATED"/>
    <property type="match status" value="1"/>
</dbReference>
<keyword evidence="5" id="KW-1185">Reference proteome</keyword>
<evidence type="ECO:0000313" key="5">
    <source>
        <dbReference type="Proteomes" id="UP000826271"/>
    </source>
</evidence>
<name>A0AAV6Y830_9LAMI</name>
<reference evidence="4" key="1">
    <citation type="submission" date="2019-10" db="EMBL/GenBank/DDBJ databases">
        <authorList>
            <person name="Zhang R."/>
            <person name="Pan Y."/>
            <person name="Wang J."/>
            <person name="Ma R."/>
            <person name="Yu S."/>
        </authorList>
    </citation>
    <scope>NUCLEOTIDE SEQUENCE</scope>
    <source>
        <strain evidence="4">LA-IB0</strain>
        <tissue evidence="4">Leaf</tissue>
    </source>
</reference>
<dbReference type="Proteomes" id="UP000826271">
    <property type="component" value="Unassembled WGS sequence"/>
</dbReference>
<dbReference type="SUPFAM" id="SSF54654">
    <property type="entry name" value="CI-2 family of serine protease inhibitors"/>
    <property type="match status" value="1"/>
</dbReference>
<sequence length="372" mass="41334">MAAVPSSSSRSFADALKGVSGVSPSSPSSSNLKSSYLAYPPRKVGSLSLPLVEICFPSLLKKPLNLLFLSNLPSSGNFLMVVRLVGSLLLLDGPTTGWSRLELARVLVEIDISAPRVEFVKIKVGEDVIVQKKGKGIMPEKADEMSWNTVVRNRAKAVVQKNGGLSKEIDYRQPLDNNNSFEALNVDAVQAQNLGGSINPVPQEIQVYALPDSGGPSFQHYRDFPSDIDDKDFGLEALFRMPVERNHDKRFNQAEKKFVDREKKYDDDPSEENLLELNKANVILARVLAIEEGFWKQKSTCRWLEQDAGKTSWPEHLGVPGEVAVSVISRENSEVNVMTVKEGMMVTLDFRFDRVRVWLDKYGIVKTVPQIG</sequence>
<gene>
    <name evidence="4" type="ORF">BUALT_Bualt02G0209000</name>
</gene>
<evidence type="ECO:0000256" key="1">
    <source>
        <dbReference type="ARBA" id="ARBA00008210"/>
    </source>
</evidence>
<dbReference type="Pfam" id="PF00280">
    <property type="entry name" value="potato_inhibit"/>
    <property type="match status" value="1"/>
</dbReference>
<dbReference type="Gene3D" id="3.30.10.10">
    <property type="entry name" value="Trypsin Inhibitor V, subunit A"/>
    <property type="match status" value="1"/>
</dbReference>
<dbReference type="GO" id="GO:0004867">
    <property type="term" value="F:serine-type endopeptidase inhibitor activity"/>
    <property type="evidence" value="ECO:0007669"/>
    <property type="project" value="UniProtKB-KW"/>
</dbReference>
<dbReference type="EMBL" id="WHWC01000002">
    <property type="protein sequence ID" value="KAG8389247.1"/>
    <property type="molecule type" value="Genomic_DNA"/>
</dbReference>
<dbReference type="PANTHER" id="PTHR33091:SF73">
    <property type="entry name" value="INHIBITOR OF TRYPSIN AND HAGEMAN FACTOR-LIKE"/>
    <property type="match status" value="1"/>
</dbReference>
<organism evidence="4 5">
    <name type="scientific">Buddleja alternifolia</name>
    <dbReference type="NCBI Taxonomy" id="168488"/>
    <lineage>
        <taxon>Eukaryota</taxon>
        <taxon>Viridiplantae</taxon>
        <taxon>Streptophyta</taxon>
        <taxon>Embryophyta</taxon>
        <taxon>Tracheophyta</taxon>
        <taxon>Spermatophyta</taxon>
        <taxon>Magnoliopsida</taxon>
        <taxon>eudicotyledons</taxon>
        <taxon>Gunneridae</taxon>
        <taxon>Pentapetalae</taxon>
        <taxon>asterids</taxon>
        <taxon>lamiids</taxon>
        <taxon>Lamiales</taxon>
        <taxon>Scrophulariaceae</taxon>
        <taxon>Buddlejeae</taxon>
        <taxon>Buddleja</taxon>
    </lineage>
</organism>
<proteinExistence type="inferred from homology"/>
<dbReference type="AlphaFoldDB" id="A0AAV6Y830"/>
<evidence type="ECO:0000313" key="4">
    <source>
        <dbReference type="EMBL" id="KAG8389247.1"/>
    </source>
</evidence>
<evidence type="ECO:0000256" key="3">
    <source>
        <dbReference type="ARBA" id="ARBA00022900"/>
    </source>
</evidence>
<dbReference type="GO" id="GO:0009611">
    <property type="term" value="P:response to wounding"/>
    <property type="evidence" value="ECO:0007669"/>
    <property type="project" value="InterPro"/>
</dbReference>